<dbReference type="InterPro" id="IPR005875">
    <property type="entry name" value="PurK"/>
</dbReference>
<dbReference type="InterPro" id="IPR016185">
    <property type="entry name" value="PreATP-grasp_dom_sf"/>
</dbReference>
<dbReference type="NCBIfam" id="NF004679">
    <property type="entry name" value="PRK06019.1-5"/>
    <property type="match status" value="1"/>
</dbReference>
<comment type="catalytic activity">
    <reaction evidence="5 6">
        <text>5-amino-1-(5-phospho-beta-D-ribosyl)imidazole + hydrogencarbonate + ATP = 5-carboxyamino-1-(5-phospho-D-ribosyl)imidazole + ADP + phosphate + 2 H(+)</text>
        <dbReference type="Rhea" id="RHEA:19317"/>
        <dbReference type="ChEBI" id="CHEBI:15378"/>
        <dbReference type="ChEBI" id="CHEBI:17544"/>
        <dbReference type="ChEBI" id="CHEBI:30616"/>
        <dbReference type="ChEBI" id="CHEBI:43474"/>
        <dbReference type="ChEBI" id="CHEBI:58730"/>
        <dbReference type="ChEBI" id="CHEBI:137981"/>
        <dbReference type="ChEBI" id="CHEBI:456216"/>
        <dbReference type="EC" id="6.3.4.18"/>
    </reaction>
</comment>
<evidence type="ECO:0000259" key="7">
    <source>
        <dbReference type="PROSITE" id="PS50975"/>
    </source>
</evidence>
<dbReference type="GO" id="GO:0034028">
    <property type="term" value="F:5-(carboxyamino)imidazole ribonucleotide synthase activity"/>
    <property type="evidence" value="ECO:0007669"/>
    <property type="project" value="UniProtKB-UniRule"/>
</dbReference>
<keyword evidence="1 5" id="KW-0436">Ligase</keyword>
<dbReference type="GO" id="GO:0006189">
    <property type="term" value="P:'de novo' IMP biosynthetic process"/>
    <property type="evidence" value="ECO:0007669"/>
    <property type="project" value="UniProtKB-UniRule"/>
</dbReference>
<comment type="caution">
    <text evidence="8">The sequence shown here is derived from an EMBL/GenBank/DDBJ whole genome shotgun (WGS) entry which is preliminary data.</text>
</comment>
<sequence length="395" mass="43933">MNMTNTPILPGLTIGVIGGGQLGRMVILEGRKLGLRFITLDPSPHCPGGQVSDRQIVAAYDDSQAMKELANACDVIIYEFENIDGAMVRRLEDVCAVPQGSRLLETTQHRLTEKKAIQASGVPVAPYRAITDRHEILNVMQEWNRSVVLKTTMGGYDGKGQWILQQEEDLQTLPDEMFTSGQEYILEQLIPFVREISVVVARSTTGEVSAFSPTVNLHRNHILHLSVAPAMIEQEVIQQAKELAIQIAEHLEVIGLVAVEMFMLPDGSLIVNELAPRPHNSGHYTFDACETSQFAQFLRAVLGLPLGSTQLHQTAVMVNLLGEHQNAFYSQFSQLSQEVKVHWYGKTEAKRGRKMGHLTFLTDSVSEALHLIEKTGIWEPLTLKELHEIGLETIK</sequence>
<keyword evidence="9" id="KW-1185">Reference proteome</keyword>
<dbReference type="EC" id="6.3.4.18" evidence="5 6"/>
<comment type="subunit">
    <text evidence="5 6">Homodimer.</text>
</comment>
<evidence type="ECO:0000256" key="5">
    <source>
        <dbReference type="HAMAP-Rule" id="MF_01928"/>
    </source>
</evidence>
<reference evidence="8 9" key="1">
    <citation type="submission" date="2019-03" db="EMBL/GenBank/DDBJ databases">
        <title>Genomic Encyclopedia of Type Strains, Phase IV (KMG-IV): sequencing the most valuable type-strain genomes for metagenomic binning, comparative biology and taxonomic classification.</title>
        <authorList>
            <person name="Goeker M."/>
        </authorList>
    </citation>
    <scope>NUCLEOTIDE SEQUENCE [LARGE SCALE GENOMIC DNA]</scope>
    <source>
        <strain evidence="8 9">DSM 45707</strain>
    </source>
</reference>
<accession>A0A4R3L5X2</accession>
<keyword evidence="2 5" id="KW-0547">Nucleotide-binding</keyword>
<proteinExistence type="inferred from homology"/>
<dbReference type="InterPro" id="IPR040686">
    <property type="entry name" value="PurK_C"/>
</dbReference>
<evidence type="ECO:0000256" key="3">
    <source>
        <dbReference type="ARBA" id="ARBA00022755"/>
    </source>
</evidence>
<keyword evidence="3 5" id="KW-0658">Purine biosynthesis</keyword>
<dbReference type="AlphaFoldDB" id="A0A4R3L5X2"/>
<dbReference type="UniPathway" id="UPA00074">
    <property type="reaction ID" value="UER00942"/>
</dbReference>
<keyword evidence="4 5" id="KW-0067">ATP-binding</keyword>
<evidence type="ECO:0000256" key="4">
    <source>
        <dbReference type="ARBA" id="ARBA00022840"/>
    </source>
</evidence>
<comment type="function">
    <text evidence="5">Catalyzes the ATP-dependent conversion of 5-aminoimidazole ribonucleotide (AIR) and HCO(3)(-) to N5-carboxyaminoimidazole ribonucleotide (N5-CAIR).</text>
</comment>
<comment type="similarity">
    <text evidence="5 6">Belongs to the PurK/PurT family.</text>
</comment>
<dbReference type="InterPro" id="IPR011054">
    <property type="entry name" value="Rudment_hybrid_motif"/>
</dbReference>
<feature type="binding site" evidence="5">
    <location>
        <begin position="155"/>
        <end position="161"/>
    </location>
    <ligand>
        <name>ATP</name>
        <dbReference type="ChEBI" id="CHEBI:30616"/>
    </ligand>
</feature>
<evidence type="ECO:0000313" key="8">
    <source>
        <dbReference type="EMBL" id="TCS92779.1"/>
    </source>
</evidence>
<dbReference type="RefSeq" id="WP_424321678.1">
    <property type="nucleotide sequence ID" value="NZ_SMAG01000010.1"/>
</dbReference>
<dbReference type="SUPFAM" id="SSF51246">
    <property type="entry name" value="Rudiment single hybrid motif"/>
    <property type="match status" value="1"/>
</dbReference>
<dbReference type="GO" id="GO:0004638">
    <property type="term" value="F:phosphoribosylaminoimidazole carboxylase activity"/>
    <property type="evidence" value="ECO:0007669"/>
    <property type="project" value="InterPro"/>
</dbReference>
<comment type="function">
    <text evidence="6">Catalyzes the ATP-dependent conversion of 5-aminoimidazole ribonucleotide (AIR) and HCO(3)- to N5-carboxyaminoimidazole ribonucleotide (N5-CAIR).</text>
</comment>
<feature type="binding site" evidence="5">
    <location>
        <position position="195"/>
    </location>
    <ligand>
        <name>ATP</name>
        <dbReference type="ChEBI" id="CHEBI:30616"/>
    </ligand>
</feature>
<dbReference type="HAMAP" id="MF_01928">
    <property type="entry name" value="PurK"/>
    <property type="match status" value="1"/>
</dbReference>
<dbReference type="PANTHER" id="PTHR11609">
    <property type="entry name" value="PURINE BIOSYNTHESIS PROTEIN 6/7, PUR6/7"/>
    <property type="match status" value="1"/>
</dbReference>
<feature type="binding site" evidence="5">
    <location>
        <begin position="272"/>
        <end position="273"/>
    </location>
    <ligand>
        <name>ATP</name>
        <dbReference type="ChEBI" id="CHEBI:30616"/>
    </ligand>
</feature>
<protein>
    <recommendedName>
        <fullName evidence="5 6">N5-carboxyaminoimidazole ribonucleotide synthase</fullName>
        <shortName evidence="5 6">N5-CAIR synthase</shortName>
        <ecNumber evidence="5 6">6.3.4.18</ecNumber>
    </recommendedName>
    <alternativeName>
        <fullName evidence="5 6">5-(carboxyamino)imidazole ribonucleotide synthetase</fullName>
    </alternativeName>
</protein>
<dbReference type="Gene3D" id="3.40.50.20">
    <property type="match status" value="1"/>
</dbReference>
<dbReference type="InterPro" id="IPR011761">
    <property type="entry name" value="ATP-grasp"/>
</dbReference>
<evidence type="ECO:0000256" key="6">
    <source>
        <dbReference type="RuleBase" id="RU361200"/>
    </source>
</evidence>
<gene>
    <name evidence="5 6" type="primary">purK</name>
    <name evidence="8" type="ORF">EDD58_1105</name>
</gene>
<feature type="binding site" evidence="5">
    <location>
        <position position="218"/>
    </location>
    <ligand>
        <name>ATP</name>
        <dbReference type="ChEBI" id="CHEBI:30616"/>
    </ligand>
</feature>
<dbReference type="Pfam" id="PF17769">
    <property type="entry name" value="PurK_C"/>
    <property type="match status" value="1"/>
</dbReference>
<evidence type="ECO:0000313" key="9">
    <source>
        <dbReference type="Proteomes" id="UP000294937"/>
    </source>
</evidence>
<dbReference type="Pfam" id="PF02222">
    <property type="entry name" value="ATP-grasp"/>
    <property type="match status" value="1"/>
</dbReference>
<feature type="binding site" evidence="5">
    <location>
        <position position="110"/>
    </location>
    <ligand>
        <name>ATP</name>
        <dbReference type="ChEBI" id="CHEBI:30616"/>
    </ligand>
</feature>
<dbReference type="Proteomes" id="UP000294937">
    <property type="component" value="Unassembled WGS sequence"/>
</dbReference>
<dbReference type="InterPro" id="IPR003135">
    <property type="entry name" value="ATP-grasp_carboxylate-amine"/>
</dbReference>
<dbReference type="Gene3D" id="3.30.1490.20">
    <property type="entry name" value="ATP-grasp fold, A domain"/>
    <property type="match status" value="1"/>
</dbReference>
<dbReference type="GO" id="GO:0005829">
    <property type="term" value="C:cytosol"/>
    <property type="evidence" value="ECO:0007669"/>
    <property type="project" value="TreeGrafter"/>
</dbReference>
<dbReference type="Gene3D" id="3.30.470.20">
    <property type="entry name" value="ATP-grasp fold, B domain"/>
    <property type="match status" value="1"/>
</dbReference>
<dbReference type="SUPFAM" id="SSF56059">
    <property type="entry name" value="Glutathione synthetase ATP-binding domain-like"/>
    <property type="match status" value="1"/>
</dbReference>
<dbReference type="PROSITE" id="PS50975">
    <property type="entry name" value="ATP_GRASP"/>
    <property type="match status" value="1"/>
</dbReference>
<dbReference type="GO" id="GO:0005524">
    <property type="term" value="F:ATP binding"/>
    <property type="evidence" value="ECO:0007669"/>
    <property type="project" value="UniProtKB-UniRule"/>
</dbReference>
<evidence type="ECO:0000256" key="2">
    <source>
        <dbReference type="ARBA" id="ARBA00022741"/>
    </source>
</evidence>
<dbReference type="InterPro" id="IPR013815">
    <property type="entry name" value="ATP_grasp_subdomain_1"/>
</dbReference>
<comment type="pathway">
    <text evidence="5 6">Purine metabolism; IMP biosynthesis via de novo pathway; 5-amino-1-(5-phospho-D-ribosyl)imidazole-4-carboxylate from 5-amino-1-(5-phospho-D-ribosyl)imidazole (N5-CAIR route): step 1/2.</text>
</comment>
<dbReference type="NCBIfam" id="NF004675">
    <property type="entry name" value="PRK06019.1-1"/>
    <property type="match status" value="1"/>
</dbReference>
<feature type="domain" description="ATP-grasp" evidence="7">
    <location>
        <begin position="114"/>
        <end position="302"/>
    </location>
</feature>
<name>A0A4R3L5X2_9BACL</name>
<dbReference type="SUPFAM" id="SSF52440">
    <property type="entry name" value="PreATP-grasp domain"/>
    <property type="match status" value="1"/>
</dbReference>
<dbReference type="Pfam" id="PF22660">
    <property type="entry name" value="RS_preATP-grasp-like"/>
    <property type="match status" value="1"/>
</dbReference>
<feature type="binding site" evidence="5">
    <location>
        <position position="150"/>
    </location>
    <ligand>
        <name>ATP</name>
        <dbReference type="ChEBI" id="CHEBI:30616"/>
    </ligand>
</feature>
<dbReference type="FunFam" id="3.30.470.20:FF:000029">
    <property type="entry name" value="N5-carboxyaminoimidazole ribonucleotide synthase"/>
    <property type="match status" value="1"/>
</dbReference>
<dbReference type="NCBIfam" id="NF004676">
    <property type="entry name" value="PRK06019.1-2"/>
    <property type="match status" value="1"/>
</dbReference>
<organism evidence="8 9">
    <name type="scientific">Hazenella coriacea</name>
    <dbReference type="NCBI Taxonomy" id="1179467"/>
    <lineage>
        <taxon>Bacteria</taxon>
        <taxon>Bacillati</taxon>
        <taxon>Bacillota</taxon>
        <taxon>Bacilli</taxon>
        <taxon>Bacillales</taxon>
        <taxon>Thermoactinomycetaceae</taxon>
        <taxon>Hazenella</taxon>
    </lineage>
</organism>
<feature type="binding site" evidence="5">
    <location>
        <begin position="187"/>
        <end position="190"/>
    </location>
    <ligand>
        <name>ATP</name>
        <dbReference type="ChEBI" id="CHEBI:30616"/>
    </ligand>
</feature>
<dbReference type="EMBL" id="SMAG01000010">
    <property type="protein sequence ID" value="TCS92779.1"/>
    <property type="molecule type" value="Genomic_DNA"/>
</dbReference>
<dbReference type="PANTHER" id="PTHR11609:SF5">
    <property type="entry name" value="PHOSPHORIBOSYLAMINOIMIDAZOLE CARBOXYLASE"/>
    <property type="match status" value="1"/>
</dbReference>
<evidence type="ECO:0000256" key="1">
    <source>
        <dbReference type="ARBA" id="ARBA00022598"/>
    </source>
</evidence>
<dbReference type="InterPro" id="IPR054350">
    <property type="entry name" value="PurT/PurK_preATP-grasp"/>
</dbReference>
<dbReference type="NCBIfam" id="TIGR01161">
    <property type="entry name" value="purK"/>
    <property type="match status" value="1"/>
</dbReference>
<dbReference type="GO" id="GO:0046872">
    <property type="term" value="F:metal ion binding"/>
    <property type="evidence" value="ECO:0007669"/>
    <property type="project" value="InterPro"/>
</dbReference>